<comment type="caution">
    <text evidence="10">The sequence shown here is derived from an EMBL/GenBank/DDBJ whole genome shotgun (WGS) entry which is preliminary data.</text>
</comment>
<dbReference type="PANTHER" id="PTHR30477">
    <property type="entry name" value="ABC-TRANSPORTER METAL-BINDING PROTEIN"/>
    <property type="match status" value="1"/>
</dbReference>
<keyword evidence="3 8" id="KW-0813">Transport</keyword>
<evidence type="ECO:0000313" key="10">
    <source>
        <dbReference type="EMBL" id="OKL47220.1"/>
    </source>
</evidence>
<dbReference type="AlphaFoldDB" id="A0A1Q5PKR3"/>
<comment type="similarity">
    <text evidence="2 8">Belongs to the ABC-3 integral membrane protein family.</text>
</comment>
<dbReference type="InterPro" id="IPR037294">
    <property type="entry name" value="ABC_BtuC-like"/>
</dbReference>
<feature type="transmembrane region" description="Helical" evidence="9">
    <location>
        <begin position="120"/>
        <end position="139"/>
    </location>
</feature>
<dbReference type="GO" id="GO:0055085">
    <property type="term" value="P:transmembrane transport"/>
    <property type="evidence" value="ECO:0007669"/>
    <property type="project" value="InterPro"/>
</dbReference>
<feature type="transmembrane region" description="Helical" evidence="9">
    <location>
        <begin position="61"/>
        <end position="81"/>
    </location>
</feature>
<feature type="transmembrane region" description="Helical" evidence="9">
    <location>
        <begin position="27"/>
        <end position="52"/>
    </location>
</feature>
<dbReference type="Pfam" id="PF00950">
    <property type="entry name" value="ABC-3"/>
    <property type="match status" value="1"/>
</dbReference>
<evidence type="ECO:0000313" key="11">
    <source>
        <dbReference type="Proteomes" id="UP000186785"/>
    </source>
</evidence>
<feature type="transmembrane region" description="Helical" evidence="9">
    <location>
        <begin position="252"/>
        <end position="272"/>
    </location>
</feature>
<evidence type="ECO:0000256" key="5">
    <source>
        <dbReference type="ARBA" id="ARBA00022692"/>
    </source>
</evidence>
<dbReference type="RefSeq" id="WP_073709453.1">
    <property type="nucleotide sequence ID" value="NZ_MQSV01000004.1"/>
</dbReference>
<accession>A0A1Q5PKR3</accession>
<evidence type="ECO:0000256" key="2">
    <source>
        <dbReference type="ARBA" id="ARBA00008034"/>
    </source>
</evidence>
<dbReference type="SUPFAM" id="SSF81345">
    <property type="entry name" value="ABC transporter involved in vitamin B12 uptake, BtuC"/>
    <property type="match status" value="1"/>
</dbReference>
<dbReference type="EMBL" id="MQSV01000004">
    <property type="protein sequence ID" value="OKL47220.1"/>
    <property type="molecule type" value="Genomic_DNA"/>
</dbReference>
<gene>
    <name evidence="10" type="ORF">BSR29_06275</name>
</gene>
<feature type="transmembrane region" description="Helical" evidence="9">
    <location>
        <begin position="87"/>
        <end position="108"/>
    </location>
</feature>
<comment type="subcellular location">
    <subcellularLocation>
        <location evidence="1 8">Cell membrane</location>
        <topology evidence="1 8">Multi-pass membrane protein</topology>
    </subcellularLocation>
</comment>
<keyword evidence="11" id="KW-1185">Reference proteome</keyword>
<dbReference type="PANTHER" id="PTHR30477:SF3">
    <property type="entry name" value="METAL TRANSPORT SYSTEM MEMBRANE PROTEIN CT_069-RELATED"/>
    <property type="match status" value="1"/>
</dbReference>
<dbReference type="Gene3D" id="1.10.3470.10">
    <property type="entry name" value="ABC transporter involved in vitamin B12 uptake, BtuC"/>
    <property type="match status" value="1"/>
</dbReference>
<name>A0A1Q5PKR3_9ACTO</name>
<proteinExistence type="inferred from homology"/>
<protein>
    <submittedName>
        <fullName evidence="10">Zinc ABC transporter permease</fullName>
    </submittedName>
</protein>
<dbReference type="Proteomes" id="UP000186785">
    <property type="component" value="Unassembled WGS sequence"/>
</dbReference>
<evidence type="ECO:0000256" key="8">
    <source>
        <dbReference type="RuleBase" id="RU003943"/>
    </source>
</evidence>
<feature type="transmembrane region" description="Helical" evidence="9">
    <location>
        <begin position="278"/>
        <end position="297"/>
    </location>
</feature>
<evidence type="ECO:0000256" key="6">
    <source>
        <dbReference type="ARBA" id="ARBA00022989"/>
    </source>
</evidence>
<keyword evidence="4" id="KW-1003">Cell membrane</keyword>
<sequence length="321" mass="34330">MNTLWIIGANFGETSDRVSIWEMFTSYIYRTVTLGTTIIGACAGAVGVLLYLRKQSLITDVIGHSAIAGVMGAFAVATLWLDLDGRSMMVLTTGALISSGLAVFLSEWISRTSKLGQDAAMAICLALFYGLGITGLHLITHSRLPNRGGIKDYLFGNATSLSQEDVLIMAVLSLVVALVIALLWKELKVYIFDPLLATTQGFRGQVLTPVLLFCATVSIVMGVKAVGLILMIAFAIMPAAAARQWTRNLSSMLVLSALIGGASAFLGSYLAINAGRVPTGPVIVMILFGVFVLSLIFPAERSVVRRRLSRQRIRKTLGAGV</sequence>
<reference evidence="10 11" key="1">
    <citation type="submission" date="2016-11" db="EMBL/GenBank/DDBJ databases">
        <title>Actinomyces gypaetusis sp. nov. isolated from the vulture Gypaetus barbatus in Qinghai Tibet Plateau China.</title>
        <authorList>
            <person name="Meng X."/>
        </authorList>
    </citation>
    <scope>NUCLEOTIDE SEQUENCE [LARGE SCALE GENOMIC DNA]</scope>
    <source>
        <strain evidence="10 11">VUL4_2</strain>
    </source>
</reference>
<dbReference type="InterPro" id="IPR001626">
    <property type="entry name" value="ABC_TroCD"/>
</dbReference>
<evidence type="ECO:0000256" key="7">
    <source>
        <dbReference type="ARBA" id="ARBA00023136"/>
    </source>
</evidence>
<dbReference type="GO" id="GO:0010043">
    <property type="term" value="P:response to zinc ion"/>
    <property type="evidence" value="ECO:0007669"/>
    <property type="project" value="TreeGrafter"/>
</dbReference>
<dbReference type="GO" id="GO:0043190">
    <property type="term" value="C:ATP-binding cassette (ABC) transporter complex"/>
    <property type="evidence" value="ECO:0007669"/>
    <property type="project" value="InterPro"/>
</dbReference>
<dbReference type="OrthoDB" id="1016457at2"/>
<dbReference type="STRING" id="1921764.BSR28_08005"/>
<evidence type="ECO:0000256" key="3">
    <source>
        <dbReference type="ARBA" id="ARBA00022448"/>
    </source>
</evidence>
<evidence type="ECO:0000256" key="4">
    <source>
        <dbReference type="ARBA" id="ARBA00022475"/>
    </source>
</evidence>
<organism evidence="10 11">
    <name type="scientific">Boudabousia liubingyangii</name>
    <dbReference type="NCBI Taxonomy" id="1921764"/>
    <lineage>
        <taxon>Bacteria</taxon>
        <taxon>Bacillati</taxon>
        <taxon>Actinomycetota</taxon>
        <taxon>Actinomycetes</taxon>
        <taxon>Actinomycetales</taxon>
        <taxon>Actinomycetaceae</taxon>
        <taxon>Boudabousia</taxon>
    </lineage>
</organism>
<keyword evidence="7 9" id="KW-0472">Membrane</keyword>
<evidence type="ECO:0000256" key="1">
    <source>
        <dbReference type="ARBA" id="ARBA00004651"/>
    </source>
</evidence>
<feature type="transmembrane region" description="Helical" evidence="9">
    <location>
        <begin position="166"/>
        <end position="184"/>
    </location>
</feature>
<keyword evidence="5 8" id="KW-0812">Transmembrane</keyword>
<keyword evidence="6 9" id="KW-1133">Transmembrane helix</keyword>
<evidence type="ECO:0000256" key="9">
    <source>
        <dbReference type="SAM" id="Phobius"/>
    </source>
</evidence>